<keyword evidence="2" id="KW-0472">Membrane</keyword>
<dbReference type="EMBL" id="MNPL01003161">
    <property type="protein sequence ID" value="OQR77715.1"/>
    <property type="molecule type" value="Genomic_DNA"/>
</dbReference>
<dbReference type="InterPro" id="IPR044898">
    <property type="entry name" value="CDI_dom_sf"/>
</dbReference>
<gene>
    <name evidence="3" type="ORF">BIW11_06896</name>
</gene>
<dbReference type="Gene3D" id="4.10.365.10">
    <property type="entry name" value="p27"/>
    <property type="match status" value="1"/>
</dbReference>
<dbReference type="InParanoid" id="A0A1V9XW38"/>
<dbReference type="OrthoDB" id="6373236at2759"/>
<proteinExistence type="predicted"/>
<dbReference type="Proteomes" id="UP000192247">
    <property type="component" value="Unassembled WGS sequence"/>
</dbReference>
<feature type="compositionally biased region" description="Basic and acidic residues" evidence="1">
    <location>
        <begin position="110"/>
        <end position="129"/>
    </location>
</feature>
<reference evidence="3 4" key="1">
    <citation type="journal article" date="2017" name="Gigascience">
        <title>Draft genome of the honey bee ectoparasitic mite, Tropilaelaps mercedesae, is shaped by the parasitic life history.</title>
        <authorList>
            <person name="Dong X."/>
            <person name="Armstrong S.D."/>
            <person name="Xia D."/>
            <person name="Makepeace B.L."/>
            <person name="Darby A.C."/>
            <person name="Kadowaki T."/>
        </authorList>
    </citation>
    <scope>NUCLEOTIDE SEQUENCE [LARGE SCALE GENOMIC DNA]</scope>
    <source>
        <strain evidence="3">Wuxi-XJTLU</strain>
    </source>
</reference>
<sequence length="298" mass="32842">MDRTNRKITRARACRNLFGDCPGSGISPSDEAFAEEKRKEFHARWGFDVNTDTADPNGPWEWEVIDYDDVPDVFKRIGGTRSRRFSSASIDSGEDAHHSRSGSFSLPNAEEDRRKMRTPEPPSGRDVRLSSDSSIDEQNASQRVLITGRLPAVTGETLQNSEGRVGRRSTPFTGDDGPLMMITCGTSGVQNTLREHSYRLIIFLSFCVVRVVDAVLVLFLWKLCMRARVCVCVRVCVNVLYIHSPACKESNYLLSSFGTAERSGCESLIDPSMPSGEASMLTGEEDAAASAGETLNLC</sequence>
<keyword evidence="2" id="KW-0812">Transmembrane</keyword>
<evidence type="ECO:0000256" key="2">
    <source>
        <dbReference type="SAM" id="Phobius"/>
    </source>
</evidence>
<comment type="caution">
    <text evidence="3">The sequence shown here is derived from an EMBL/GenBank/DDBJ whole genome shotgun (WGS) entry which is preliminary data.</text>
</comment>
<accession>A0A1V9XW38</accession>
<feature type="region of interest" description="Disordered" evidence="1">
    <location>
        <begin position="83"/>
        <end position="137"/>
    </location>
</feature>
<feature type="transmembrane region" description="Helical" evidence="2">
    <location>
        <begin position="200"/>
        <end position="221"/>
    </location>
</feature>
<keyword evidence="4" id="KW-1185">Reference proteome</keyword>
<organism evidence="3 4">
    <name type="scientific">Tropilaelaps mercedesae</name>
    <dbReference type="NCBI Taxonomy" id="418985"/>
    <lineage>
        <taxon>Eukaryota</taxon>
        <taxon>Metazoa</taxon>
        <taxon>Ecdysozoa</taxon>
        <taxon>Arthropoda</taxon>
        <taxon>Chelicerata</taxon>
        <taxon>Arachnida</taxon>
        <taxon>Acari</taxon>
        <taxon>Parasitiformes</taxon>
        <taxon>Mesostigmata</taxon>
        <taxon>Gamasina</taxon>
        <taxon>Dermanyssoidea</taxon>
        <taxon>Laelapidae</taxon>
        <taxon>Tropilaelaps</taxon>
    </lineage>
</organism>
<dbReference type="AlphaFoldDB" id="A0A1V9XW38"/>
<evidence type="ECO:0000313" key="4">
    <source>
        <dbReference type="Proteomes" id="UP000192247"/>
    </source>
</evidence>
<evidence type="ECO:0000313" key="3">
    <source>
        <dbReference type="EMBL" id="OQR77715.1"/>
    </source>
</evidence>
<keyword evidence="2" id="KW-1133">Transmembrane helix</keyword>
<name>A0A1V9XW38_9ACAR</name>
<protein>
    <submittedName>
        <fullName evidence="3">Uncharacterized protein</fullName>
    </submittedName>
</protein>
<evidence type="ECO:0000256" key="1">
    <source>
        <dbReference type="SAM" id="MobiDB-lite"/>
    </source>
</evidence>